<dbReference type="PANTHER" id="PTHR46148">
    <property type="entry name" value="CHROMO DOMAIN-CONTAINING PROTEIN"/>
    <property type="match status" value="1"/>
</dbReference>
<protein>
    <recommendedName>
        <fullName evidence="1">Tf2-1-like SH3-like domain-containing protein</fullName>
    </recommendedName>
</protein>
<dbReference type="Pfam" id="PF24626">
    <property type="entry name" value="SH3_Tf2-1"/>
    <property type="match status" value="1"/>
</dbReference>
<dbReference type="InterPro" id="IPR056924">
    <property type="entry name" value="SH3_Tf2-1"/>
</dbReference>
<sequence>MAKAFLHKAAKKMKKFADRNQTPMEFRVDDQVLVKLYPDRTGIFRGRHKSLIRKYEGPFTVLKRIGKLAYKLDLPPDFKVHSVFHVCNLKPFYVDEEDTERSVSERDPILQQAPSTKRAADRQMEEILRHKTNYLGEPKKYQVKWIGEQNPT</sequence>
<proteinExistence type="predicted"/>
<evidence type="ECO:0000259" key="1">
    <source>
        <dbReference type="Pfam" id="PF24626"/>
    </source>
</evidence>
<reference evidence="2" key="1">
    <citation type="submission" date="2019-09" db="EMBL/GenBank/DDBJ databases">
        <authorList>
            <person name="Zhang L."/>
        </authorList>
    </citation>
    <scope>NUCLEOTIDE SEQUENCE</scope>
</reference>
<name>A0A5K0YC70_9MAGN</name>
<gene>
    <name evidence="2" type="ORF">NYM_LOCUS7602</name>
</gene>
<dbReference type="AlphaFoldDB" id="A0A5K0YC70"/>
<feature type="domain" description="Tf2-1-like SH3-like" evidence="1">
    <location>
        <begin position="30"/>
        <end position="92"/>
    </location>
</feature>
<accession>A0A5K0YC70</accession>
<organism evidence="2">
    <name type="scientific">Nymphaea colorata</name>
    <name type="common">pocket water lily</name>
    <dbReference type="NCBI Taxonomy" id="210225"/>
    <lineage>
        <taxon>Eukaryota</taxon>
        <taxon>Viridiplantae</taxon>
        <taxon>Streptophyta</taxon>
        <taxon>Embryophyta</taxon>
        <taxon>Tracheophyta</taxon>
        <taxon>Spermatophyta</taxon>
        <taxon>Magnoliopsida</taxon>
        <taxon>Nymphaeales</taxon>
        <taxon>Nymphaeaceae</taxon>
        <taxon>Nymphaea</taxon>
    </lineage>
</organism>
<dbReference type="PANTHER" id="PTHR46148:SF52">
    <property type="entry name" value="OS04G0603800 PROTEIN"/>
    <property type="match status" value="1"/>
</dbReference>
<dbReference type="EMBL" id="LR721777">
    <property type="protein sequence ID" value="VVV74203.1"/>
    <property type="molecule type" value="Genomic_DNA"/>
</dbReference>
<evidence type="ECO:0000313" key="2">
    <source>
        <dbReference type="EMBL" id="VVV74203.1"/>
    </source>
</evidence>
<dbReference type="Gramene" id="NC12G0011940.1">
    <property type="protein sequence ID" value="NC12G0011940.1:cds"/>
    <property type="gene ID" value="NC12G0011940"/>
</dbReference>